<evidence type="ECO:0000313" key="2">
    <source>
        <dbReference type="Proteomes" id="UP000635606"/>
    </source>
</evidence>
<dbReference type="AlphaFoldDB" id="A0A8J4A497"/>
<evidence type="ECO:0000313" key="1">
    <source>
        <dbReference type="EMBL" id="GIJ73100.1"/>
    </source>
</evidence>
<dbReference type="EMBL" id="BOPH01000108">
    <property type="protein sequence ID" value="GIJ73100.1"/>
    <property type="molecule type" value="Genomic_DNA"/>
</dbReference>
<proteinExistence type="predicted"/>
<sequence>MSTALLTAITGAPADAVAAAVAEHCGHLPLALRIAGNRLTARPGWTMAHLADRLADEDRRLPTLSAGDLSVEAALATSYDRLSRPARALCRDDRRNGARSCRGPRIGW</sequence>
<protein>
    <submittedName>
        <fullName evidence="1">Uncharacterized protein</fullName>
    </submittedName>
</protein>
<gene>
    <name evidence="1" type="ORF">Voc01_080170</name>
</gene>
<comment type="caution">
    <text evidence="1">The sequence shown here is derived from an EMBL/GenBank/DDBJ whole genome shotgun (WGS) entry which is preliminary data.</text>
</comment>
<name>A0A8J4A497_9ACTN</name>
<organism evidence="1 2">
    <name type="scientific">Virgisporangium ochraceum</name>
    <dbReference type="NCBI Taxonomy" id="65505"/>
    <lineage>
        <taxon>Bacteria</taxon>
        <taxon>Bacillati</taxon>
        <taxon>Actinomycetota</taxon>
        <taxon>Actinomycetes</taxon>
        <taxon>Micromonosporales</taxon>
        <taxon>Micromonosporaceae</taxon>
        <taxon>Virgisporangium</taxon>
    </lineage>
</organism>
<reference evidence="1" key="1">
    <citation type="submission" date="2021-01" db="EMBL/GenBank/DDBJ databases">
        <title>Whole genome shotgun sequence of Virgisporangium ochraceum NBRC 16418.</title>
        <authorList>
            <person name="Komaki H."/>
            <person name="Tamura T."/>
        </authorList>
    </citation>
    <scope>NUCLEOTIDE SEQUENCE</scope>
    <source>
        <strain evidence="1">NBRC 16418</strain>
    </source>
</reference>
<dbReference type="RefSeq" id="WP_203932924.1">
    <property type="nucleotide sequence ID" value="NZ_BOPH01000108.1"/>
</dbReference>
<keyword evidence="2" id="KW-1185">Reference proteome</keyword>
<dbReference type="Proteomes" id="UP000635606">
    <property type="component" value="Unassembled WGS sequence"/>
</dbReference>
<accession>A0A8J4A497</accession>